<evidence type="ECO:0000259" key="1">
    <source>
        <dbReference type="Pfam" id="PF00561"/>
    </source>
</evidence>
<dbReference type="SUPFAM" id="SSF53474">
    <property type="entry name" value="alpha/beta-Hydrolases"/>
    <property type="match status" value="1"/>
</dbReference>
<keyword evidence="2" id="KW-0378">Hydrolase</keyword>
<proteinExistence type="predicted"/>
<organism evidence="2 3">
    <name type="scientific">Arcticibacter tournemirensis</name>
    <dbReference type="NCBI Taxonomy" id="699437"/>
    <lineage>
        <taxon>Bacteria</taxon>
        <taxon>Pseudomonadati</taxon>
        <taxon>Bacteroidota</taxon>
        <taxon>Sphingobacteriia</taxon>
        <taxon>Sphingobacteriales</taxon>
        <taxon>Sphingobacteriaceae</taxon>
        <taxon>Arcticibacter</taxon>
    </lineage>
</organism>
<protein>
    <submittedName>
        <fullName evidence="2">Alpha/beta hydrolase</fullName>
    </submittedName>
</protein>
<dbReference type="OrthoDB" id="2247630at2"/>
<dbReference type="InterPro" id="IPR029058">
    <property type="entry name" value="AB_hydrolase_fold"/>
</dbReference>
<dbReference type="EMBL" id="VWNE01000039">
    <property type="protein sequence ID" value="KAA8477182.1"/>
    <property type="molecule type" value="Genomic_DNA"/>
</dbReference>
<sequence length="262" mass="28794">MKTTDSLTFKSGYSEVNGLKMYYEIYGYGKPLVLIHGGGSTIQTSFGRVIPLLAKSRQVIAVELQAHGRTSDRNADLSFEQDADDVAALLKNLNIDKADFFGFSNGGTTTLQIAIRHPEITGKIILGSALSKRNGVPSAFWNFMKQASLDQMPGQLKLAYIEVAPDTNGLQIMHDRDAKRMVNFTDIPDEKIKSIKAPALIIIGDKDVITPEHAIEMHRMIGGSQLAIIPGVHGEYIGEITTLKQEFKEADLVVGMIEKFLD</sequence>
<comment type="caution">
    <text evidence="2">The sequence shown here is derived from an EMBL/GenBank/DDBJ whole genome shotgun (WGS) entry which is preliminary data.</text>
</comment>
<dbReference type="GO" id="GO:0017171">
    <property type="term" value="F:serine hydrolase activity"/>
    <property type="evidence" value="ECO:0007669"/>
    <property type="project" value="TreeGrafter"/>
</dbReference>
<evidence type="ECO:0000313" key="3">
    <source>
        <dbReference type="Proteomes" id="UP000322918"/>
    </source>
</evidence>
<accession>A0A5M9GR07</accession>
<dbReference type="Gene3D" id="3.40.50.1820">
    <property type="entry name" value="alpha/beta hydrolase"/>
    <property type="match status" value="1"/>
</dbReference>
<name>A0A5M9GR07_9SPHI</name>
<evidence type="ECO:0000313" key="2">
    <source>
        <dbReference type="EMBL" id="KAA8477182.1"/>
    </source>
</evidence>
<dbReference type="Proteomes" id="UP000322918">
    <property type="component" value="Unassembled WGS sequence"/>
</dbReference>
<dbReference type="PANTHER" id="PTHR46331">
    <property type="entry name" value="VALACYCLOVIR HYDROLASE"/>
    <property type="match status" value="1"/>
</dbReference>
<keyword evidence="3" id="KW-1185">Reference proteome</keyword>
<dbReference type="Pfam" id="PF00561">
    <property type="entry name" value="Abhydrolase_1"/>
    <property type="match status" value="1"/>
</dbReference>
<dbReference type="PANTHER" id="PTHR46331:SF2">
    <property type="entry name" value="VALACYCLOVIR HYDROLASE"/>
    <property type="match status" value="1"/>
</dbReference>
<dbReference type="AlphaFoldDB" id="A0A5M9GR07"/>
<feature type="domain" description="AB hydrolase-1" evidence="1">
    <location>
        <begin position="30"/>
        <end position="169"/>
    </location>
</feature>
<reference evidence="2 3" key="1">
    <citation type="submission" date="2019-09" db="EMBL/GenBank/DDBJ databases">
        <title>Pararcticibacter amylolyticus gen. nov., sp. nov., isolated from a rottenly hemp rope, and reclassification of Pedobacter tournemirensis as Pararcticibacter tournemirensis comb. nov.</title>
        <authorList>
            <person name="Cai Y."/>
        </authorList>
    </citation>
    <scope>NUCLEOTIDE SEQUENCE [LARGE SCALE GENOMIC DNA]</scope>
    <source>
        <strain evidence="2 3">TF5-37.2-LB10</strain>
    </source>
</reference>
<gene>
    <name evidence="2" type="ORF">F1649_19260</name>
</gene>
<dbReference type="InterPro" id="IPR000073">
    <property type="entry name" value="AB_hydrolase_1"/>
</dbReference>